<evidence type="ECO:0000256" key="1">
    <source>
        <dbReference type="ARBA" id="ARBA00022679"/>
    </source>
</evidence>
<dbReference type="AlphaFoldDB" id="A0A240E1T3"/>
<dbReference type="PROSITE" id="PS51186">
    <property type="entry name" value="GNAT"/>
    <property type="match status" value="1"/>
</dbReference>
<proteinExistence type="predicted"/>
<dbReference type="PANTHER" id="PTHR43072:SF23">
    <property type="entry name" value="UPF0039 PROTEIN C11D3.02C"/>
    <property type="match status" value="1"/>
</dbReference>
<dbReference type="SUPFAM" id="SSF55729">
    <property type="entry name" value="Acyl-CoA N-acyltransferases (Nat)"/>
    <property type="match status" value="1"/>
</dbReference>
<feature type="domain" description="N-acetyltransferase" evidence="3">
    <location>
        <begin position="34"/>
        <end position="190"/>
    </location>
</feature>
<evidence type="ECO:0000256" key="2">
    <source>
        <dbReference type="ARBA" id="ARBA00023315"/>
    </source>
</evidence>
<dbReference type="Proteomes" id="UP000218069">
    <property type="component" value="Unassembled WGS sequence"/>
</dbReference>
<dbReference type="Gene3D" id="3.40.630.30">
    <property type="match status" value="1"/>
</dbReference>
<evidence type="ECO:0000259" key="3">
    <source>
        <dbReference type="PROSITE" id="PS51186"/>
    </source>
</evidence>
<dbReference type="RefSeq" id="WP_165766433.1">
    <property type="nucleotide sequence ID" value="NZ_OANS01000004.1"/>
</dbReference>
<organism evidence="4 5">
    <name type="scientific">Polynucleobacter meluiroseus</name>
    <dbReference type="NCBI Taxonomy" id="1938814"/>
    <lineage>
        <taxon>Bacteria</taxon>
        <taxon>Pseudomonadati</taxon>
        <taxon>Pseudomonadota</taxon>
        <taxon>Betaproteobacteria</taxon>
        <taxon>Burkholderiales</taxon>
        <taxon>Burkholderiaceae</taxon>
        <taxon>Polynucleobacter</taxon>
    </lineage>
</organism>
<evidence type="ECO:0000313" key="4">
    <source>
        <dbReference type="EMBL" id="SNX29187.1"/>
    </source>
</evidence>
<sequence>MDQLTPNPEPHPALRSEYIRAWPVMIGGIAVGEYRIRPITPADRAGVLDLFVHLSAKSRYFRYAHAMSTLPEALLNAIIHATKKDDLALVAMIQNEDGSETLAGIARFIKDVHGTEGEFSLSVSDEHHREGIGSHLMQGIVDCSKLNGLCTIYGQVDKKNADMISLMRHLKFDLKTSEEDPHSFIACHRNASNKQA</sequence>
<dbReference type="InterPro" id="IPR000182">
    <property type="entry name" value="GNAT_dom"/>
</dbReference>
<keyword evidence="1 4" id="KW-0808">Transferase</keyword>
<reference evidence="5" key="1">
    <citation type="submission" date="2017-08" db="EMBL/GenBank/DDBJ databases">
        <authorList>
            <person name="Varghese N."/>
            <person name="Submissions S."/>
        </authorList>
    </citation>
    <scope>NUCLEOTIDE SEQUENCE [LARGE SCALE GENOMIC DNA]</scope>
    <source>
        <strain evidence="5">AP-Melu-1000-B4</strain>
    </source>
</reference>
<dbReference type="InterPro" id="IPR016181">
    <property type="entry name" value="Acyl_CoA_acyltransferase"/>
</dbReference>
<dbReference type="Pfam" id="PF00583">
    <property type="entry name" value="Acetyltransf_1"/>
    <property type="match status" value="1"/>
</dbReference>
<evidence type="ECO:0000313" key="5">
    <source>
        <dbReference type="Proteomes" id="UP000218069"/>
    </source>
</evidence>
<accession>A0A240E1T3</accession>
<dbReference type="PANTHER" id="PTHR43072">
    <property type="entry name" value="N-ACETYLTRANSFERASE"/>
    <property type="match status" value="1"/>
</dbReference>
<gene>
    <name evidence="4" type="ORF">SAMN06295945_1552</name>
</gene>
<dbReference type="GO" id="GO:0016747">
    <property type="term" value="F:acyltransferase activity, transferring groups other than amino-acyl groups"/>
    <property type="evidence" value="ECO:0007669"/>
    <property type="project" value="InterPro"/>
</dbReference>
<dbReference type="EMBL" id="OANS01000004">
    <property type="protein sequence ID" value="SNX29187.1"/>
    <property type="molecule type" value="Genomic_DNA"/>
</dbReference>
<keyword evidence="2 4" id="KW-0012">Acyltransferase</keyword>
<protein>
    <submittedName>
        <fullName evidence="4">L-amino acid N-acyltransferase YncA</fullName>
    </submittedName>
</protein>
<keyword evidence="5" id="KW-1185">Reference proteome</keyword>
<name>A0A240E1T3_9BURK</name>